<dbReference type="GO" id="GO:0005737">
    <property type="term" value="C:cytoplasm"/>
    <property type="evidence" value="ECO:0007669"/>
    <property type="project" value="TreeGrafter"/>
</dbReference>
<name>A0A7S3NG64_9STRA</name>
<protein>
    <submittedName>
        <fullName evidence="2">Uncharacterized protein</fullName>
    </submittedName>
</protein>
<feature type="region of interest" description="Disordered" evidence="1">
    <location>
        <begin position="187"/>
        <end position="236"/>
    </location>
</feature>
<dbReference type="EMBL" id="HBIJ01008899">
    <property type="protein sequence ID" value="CAE0365516.1"/>
    <property type="molecule type" value="Transcribed_RNA"/>
</dbReference>
<proteinExistence type="predicted"/>
<evidence type="ECO:0000313" key="2">
    <source>
        <dbReference type="EMBL" id="CAE0365516.1"/>
    </source>
</evidence>
<evidence type="ECO:0000256" key="1">
    <source>
        <dbReference type="SAM" id="MobiDB-lite"/>
    </source>
</evidence>
<dbReference type="PANTHER" id="PTHR13244">
    <property type="entry name" value="ZINC FINGER MYND DOMAIN CONTAINING PROTEIN 10"/>
    <property type="match status" value="1"/>
</dbReference>
<sequence length="446" mass="50388">MKKTKKRGWQKFEQGSWQSVPRNRLLQLTKLEAQAWLALFALVMHPQVRKRYGFNSFRKATLLRARKYLNELILDQLPALADLQRFMDELAIVDTPEPTAFADRAGGSGLLLEQVAALRDRAIGKQDLDKVAQHQIKFIWNKDNLHLDKTDLSHLVDIYSGPDDAAFGQEKEGQSVQELLERLRIEKNNKSVPKGESLTEEKKQIALQEVSSRPLPGKTETDPTPAAVNTKSSKPLVQVLDDDKKNEHLPTPPPRSNKPLIVEVDHSTTDEPIVEDITTSVSAVEEVVQEKKIDSIVPPEQPPSHDNEVTSVELQLRDKTILLIRQAESKIVPSPDGRHFQRVKWVPASPLLISFRDSLTLRVRLSMETTPKLISLDFYNELAEHFDPPPLRKIWHQIGDVEDDLAAQLFLILQPREPSSTSPIYKVSSLYVSTPISIIPGINSPE</sequence>
<dbReference type="InterPro" id="IPR052298">
    <property type="entry name" value="ZMYND10"/>
</dbReference>
<organism evidence="2">
    <name type="scientific">Aureoumbra lagunensis</name>
    <dbReference type="NCBI Taxonomy" id="44058"/>
    <lineage>
        <taxon>Eukaryota</taxon>
        <taxon>Sar</taxon>
        <taxon>Stramenopiles</taxon>
        <taxon>Ochrophyta</taxon>
        <taxon>Pelagophyceae</taxon>
        <taxon>Pelagomonadales</taxon>
        <taxon>Aureoumbra</taxon>
    </lineage>
</organism>
<dbReference type="AlphaFoldDB" id="A0A7S3NG64"/>
<dbReference type="PANTHER" id="PTHR13244:SF7">
    <property type="entry name" value="ZINC FINGER MYND DOMAIN-CONTAINING PROTEIN 10"/>
    <property type="match status" value="1"/>
</dbReference>
<accession>A0A7S3NG64</accession>
<gene>
    <name evidence="2" type="ORF">ALAG00032_LOCUS6259</name>
</gene>
<reference evidence="2" key="1">
    <citation type="submission" date="2021-01" db="EMBL/GenBank/DDBJ databases">
        <authorList>
            <person name="Corre E."/>
            <person name="Pelletier E."/>
            <person name="Niang G."/>
            <person name="Scheremetjew M."/>
            <person name="Finn R."/>
            <person name="Kale V."/>
            <person name="Holt S."/>
            <person name="Cochrane G."/>
            <person name="Meng A."/>
            <person name="Brown T."/>
            <person name="Cohen L."/>
        </authorList>
    </citation>
    <scope>NUCLEOTIDE SEQUENCE</scope>
    <source>
        <strain evidence="2">CCMP1510</strain>
    </source>
</reference>